<keyword evidence="4" id="KW-0067">ATP-binding</keyword>
<evidence type="ECO:0000256" key="3">
    <source>
        <dbReference type="ARBA" id="ARBA00022777"/>
    </source>
</evidence>
<feature type="domain" description="Carbohydrate kinase FGGY C-terminal" evidence="6">
    <location>
        <begin position="310"/>
        <end position="496"/>
    </location>
</feature>
<keyword evidence="8" id="KW-1185">Reference proteome</keyword>
<dbReference type="PANTHER" id="PTHR10196:SF57">
    <property type="entry name" value="XYLULOSE KINASE"/>
    <property type="match status" value="1"/>
</dbReference>
<dbReference type="Pfam" id="PF02782">
    <property type="entry name" value="FGGY_C"/>
    <property type="match status" value="1"/>
</dbReference>
<evidence type="ECO:0000259" key="6">
    <source>
        <dbReference type="Pfam" id="PF02782"/>
    </source>
</evidence>
<dbReference type="GO" id="GO:0005997">
    <property type="term" value="P:xylulose metabolic process"/>
    <property type="evidence" value="ECO:0007669"/>
    <property type="project" value="UniProtKB-UniRule"/>
</dbReference>
<dbReference type="InterPro" id="IPR042024">
    <property type="entry name" value="D-XK_euk"/>
</dbReference>
<keyword evidence="4" id="KW-0859">Xylose metabolism</keyword>
<evidence type="ECO:0000256" key="2">
    <source>
        <dbReference type="ARBA" id="ARBA00022679"/>
    </source>
</evidence>
<evidence type="ECO:0000256" key="4">
    <source>
        <dbReference type="RuleBase" id="RU367058"/>
    </source>
</evidence>
<dbReference type="FunFam" id="3.30.420.40:FF:000118">
    <property type="entry name" value="Xylulose kinase 2"/>
    <property type="match status" value="1"/>
</dbReference>
<comment type="catalytic activity">
    <reaction evidence="4">
        <text>D-xylulose + ATP = D-xylulose 5-phosphate + ADP + H(+)</text>
        <dbReference type="Rhea" id="RHEA:10964"/>
        <dbReference type="ChEBI" id="CHEBI:15378"/>
        <dbReference type="ChEBI" id="CHEBI:17140"/>
        <dbReference type="ChEBI" id="CHEBI:30616"/>
        <dbReference type="ChEBI" id="CHEBI:57737"/>
        <dbReference type="ChEBI" id="CHEBI:456216"/>
        <dbReference type="EC" id="2.7.1.17"/>
    </reaction>
</comment>
<gene>
    <name evidence="7" type="ORF">QYM36_018073</name>
</gene>
<keyword evidence="2 4" id="KW-0808">Transferase</keyword>
<protein>
    <recommendedName>
        <fullName evidence="4">Xylulose kinase</fullName>
        <ecNumber evidence="4">2.7.1.17</ecNumber>
    </recommendedName>
</protein>
<comment type="function">
    <text evidence="4">Phosphorylates D-xylulose to produce D-xylulose 5-phosphate, a molecule that may play an important role in the regulation of glucose metabolism and lipogenesis.</text>
</comment>
<dbReference type="EMBL" id="JAVRJZ010000090">
    <property type="protein sequence ID" value="KAK2703485.1"/>
    <property type="molecule type" value="Genomic_DNA"/>
</dbReference>
<comment type="caution">
    <text evidence="7">The sequence shown here is derived from an EMBL/GenBank/DDBJ whole genome shotgun (WGS) entry which is preliminary data.</text>
</comment>
<evidence type="ECO:0000313" key="8">
    <source>
        <dbReference type="Proteomes" id="UP001187531"/>
    </source>
</evidence>
<comment type="similarity">
    <text evidence="1 4">Belongs to the FGGY kinase family.</text>
</comment>
<reference evidence="7" key="1">
    <citation type="submission" date="2023-07" db="EMBL/GenBank/DDBJ databases">
        <title>Chromosome-level genome assembly of Artemia franciscana.</title>
        <authorList>
            <person name="Jo E."/>
        </authorList>
    </citation>
    <scope>NUCLEOTIDE SEQUENCE</scope>
    <source>
        <tissue evidence="7">Whole body</tissue>
    </source>
</reference>
<name>A0AA88L0U4_ARTSF</name>
<feature type="domain" description="Carbohydrate kinase FGGY N-terminal" evidence="5">
    <location>
        <begin position="148"/>
        <end position="301"/>
    </location>
</feature>
<dbReference type="GO" id="GO:0005524">
    <property type="term" value="F:ATP binding"/>
    <property type="evidence" value="ECO:0007669"/>
    <property type="project" value="UniProtKB-KW"/>
</dbReference>
<sequence length="555" mass="61235">MYLSINQLVIVVYSILVHGYQKGNGKMYLLPMIQLKLIVLDGQLKQKYSTKVEFDLELPEFRTKRGVIRKCNDVVVAPVLMWVKALDLALDKLRASGCDLSLVAGICGCAQQHGSVYWKNNASDLLSNLDPGRFLHADLATAFSLMESPVWMDSSTSLYCRKLEDSFGNSEKLAQTTGSRAYERFTASQIAKVYDTKPGIYQITERISLISSFLASIFIGGYASIDHSDGSGMNLLDIKNRKWCGEALEAVAPGLKEKLGEVVENLTVLGQIAPYFVQRYGFNPECKVVSFTGDNPASLAGMNLGAGEVAISLGTSDTVFLSLEEGTGGLLGHVLCNPVDSSLFMGLICFKNGSLTRERIKNLCVGESWDKFNQILETTDVGNYGYIGLYYDLTEITPHIQGEYRFDPDGNLISKFPAPEMDVRACIESQAIRLRLYSERLGYSSGHSSSILITGGASSNTAILQIISNVFNAPVYTLDLPDSACLGAGYMAAYALRQSDERIPFYDYINQISGRKRCLLCTPDETACKVYMQLVSKYRDCENKAFGIYYSRLTP</sequence>
<dbReference type="EC" id="2.7.1.17" evidence="4"/>
<dbReference type="CDD" id="cd07776">
    <property type="entry name" value="ASKHA_NBD_FGGY_SpXK-like"/>
    <property type="match status" value="1"/>
</dbReference>
<dbReference type="Proteomes" id="UP001187531">
    <property type="component" value="Unassembled WGS sequence"/>
</dbReference>
<organism evidence="7 8">
    <name type="scientific">Artemia franciscana</name>
    <name type="common">Brine shrimp</name>
    <name type="synonym">Artemia sanfranciscana</name>
    <dbReference type="NCBI Taxonomy" id="6661"/>
    <lineage>
        <taxon>Eukaryota</taxon>
        <taxon>Metazoa</taxon>
        <taxon>Ecdysozoa</taxon>
        <taxon>Arthropoda</taxon>
        <taxon>Crustacea</taxon>
        <taxon>Branchiopoda</taxon>
        <taxon>Anostraca</taxon>
        <taxon>Artemiidae</taxon>
        <taxon>Artemia</taxon>
    </lineage>
</organism>
<dbReference type="GO" id="GO:0042732">
    <property type="term" value="P:D-xylose metabolic process"/>
    <property type="evidence" value="ECO:0007669"/>
    <property type="project" value="UniProtKB-UniRule"/>
</dbReference>
<dbReference type="InterPro" id="IPR043129">
    <property type="entry name" value="ATPase_NBD"/>
</dbReference>
<dbReference type="GO" id="GO:0005829">
    <property type="term" value="C:cytosol"/>
    <property type="evidence" value="ECO:0007669"/>
    <property type="project" value="TreeGrafter"/>
</dbReference>
<evidence type="ECO:0000259" key="5">
    <source>
        <dbReference type="Pfam" id="PF00370"/>
    </source>
</evidence>
<proteinExistence type="inferred from homology"/>
<dbReference type="GO" id="GO:0004856">
    <property type="term" value="F:D-xylulokinase activity"/>
    <property type="evidence" value="ECO:0007669"/>
    <property type="project" value="UniProtKB-UniRule"/>
</dbReference>
<dbReference type="Gene3D" id="3.30.420.40">
    <property type="match status" value="2"/>
</dbReference>
<evidence type="ECO:0000313" key="7">
    <source>
        <dbReference type="EMBL" id="KAK2703485.1"/>
    </source>
</evidence>
<dbReference type="AlphaFoldDB" id="A0AA88L0U4"/>
<dbReference type="InterPro" id="IPR018485">
    <property type="entry name" value="FGGY_C"/>
</dbReference>
<keyword evidence="4" id="KW-0547">Nucleotide-binding</keyword>
<dbReference type="PANTHER" id="PTHR10196">
    <property type="entry name" value="SUGAR KINASE"/>
    <property type="match status" value="1"/>
</dbReference>
<dbReference type="InterPro" id="IPR018484">
    <property type="entry name" value="FGGY_N"/>
</dbReference>
<keyword evidence="4" id="KW-0119">Carbohydrate metabolism</keyword>
<accession>A0AA88L0U4</accession>
<evidence type="ECO:0000256" key="1">
    <source>
        <dbReference type="ARBA" id="ARBA00009156"/>
    </source>
</evidence>
<dbReference type="Pfam" id="PF00370">
    <property type="entry name" value="FGGY_N"/>
    <property type="match status" value="1"/>
</dbReference>
<keyword evidence="3 4" id="KW-0418">Kinase</keyword>
<dbReference type="SUPFAM" id="SSF53067">
    <property type="entry name" value="Actin-like ATPase domain"/>
    <property type="match status" value="2"/>
</dbReference>